<sequence length="81" mass="9959">MNKDGFPFYYIYLQEESYFCFSNHRKLPKSQYLFIYCRFPLSTQNVNKNEQRKKQKCLVILGVVLRSSFILFLFFNNIYFK</sequence>
<dbReference type="EMBL" id="KE546988">
    <property type="protein sequence ID" value="EPY53658.1"/>
    <property type="molecule type" value="Genomic_DNA"/>
</dbReference>
<name>S9W151_SCHCR</name>
<evidence type="ECO:0000256" key="1">
    <source>
        <dbReference type="SAM" id="Phobius"/>
    </source>
</evidence>
<evidence type="ECO:0000313" key="2">
    <source>
        <dbReference type="EMBL" id="EPY53658.1"/>
    </source>
</evidence>
<protein>
    <recommendedName>
        <fullName evidence="4">Transmembrane protein</fullName>
    </recommendedName>
</protein>
<keyword evidence="3" id="KW-1185">Reference proteome</keyword>
<organism evidence="2 3">
    <name type="scientific">Schizosaccharomyces cryophilus (strain OY26 / ATCC MYA-4695 / CBS 11777 / NBRC 106824 / NRRL Y48691)</name>
    <name type="common">Fission yeast</name>
    <dbReference type="NCBI Taxonomy" id="653667"/>
    <lineage>
        <taxon>Eukaryota</taxon>
        <taxon>Fungi</taxon>
        <taxon>Dikarya</taxon>
        <taxon>Ascomycota</taxon>
        <taxon>Taphrinomycotina</taxon>
        <taxon>Schizosaccharomycetes</taxon>
        <taxon>Schizosaccharomycetales</taxon>
        <taxon>Schizosaccharomycetaceae</taxon>
        <taxon>Schizosaccharomyces</taxon>
    </lineage>
</organism>
<keyword evidence="1" id="KW-0812">Transmembrane</keyword>
<feature type="transmembrane region" description="Helical" evidence="1">
    <location>
        <begin position="58"/>
        <end position="80"/>
    </location>
</feature>
<dbReference type="RefSeq" id="XP_013022143.1">
    <property type="nucleotide sequence ID" value="XM_013166689.1"/>
</dbReference>
<gene>
    <name evidence="2" type="ORF">SPOG_05718</name>
</gene>
<accession>S9W151</accession>
<dbReference type="Proteomes" id="UP000015464">
    <property type="component" value="Unassembled WGS sequence"/>
</dbReference>
<keyword evidence="1" id="KW-1133">Transmembrane helix</keyword>
<evidence type="ECO:0000313" key="3">
    <source>
        <dbReference type="Proteomes" id="UP000015464"/>
    </source>
</evidence>
<keyword evidence="1" id="KW-0472">Membrane</keyword>
<dbReference type="AlphaFoldDB" id="S9W151"/>
<dbReference type="GeneID" id="25039438"/>
<dbReference type="HOGENOM" id="CLU_2575226_0_0_1"/>
<evidence type="ECO:0008006" key="4">
    <source>
        <dbReference type="Google" id="ProtNLM"/>
    </source>
</evidence>
<proteinExistence type="predicted"/>
<reference evidence="2 3" key="1">
    <citation type="journal article" date="2011" name="Science">
        <title>Comparative functional genomics of the fission yeasts.</title>
        <authorList>
            <person name="Rhind N."/>
            <person name="Chen Z."/>
            <person name="Yassour M."/>
            <person name="Thompson D.A."/>
            <person name="Haas B.J."/>
            <person name="Habib N."/>
            <person name="Wapinski I."/>
            <person name="Roy S."/>
            <person name="Lin M.F."/>
            <person name="Heiman D.I."/>
            <person name="Young S.K."/>
            <person name="Furuya K."/>
            <person name="Guo Y."/>
            <person name="Pidoux A."/>
            <person name="Chen H.M."/>
            <person name="Robbertse B."/>
            <person name="Goldberg J.M."/>
            <person name="Aoki K."/>
            <person name="Bayne E.H."/>
            <person name="Berlin A.M."/>
            <person name="Desjardins C.A."/>
            <person name="Dobbs E."/>
            <person name="Dukaj L."/>
            <person name="Fan L."/>
            <person name="FitzGerald M.G."/>
            <person name="French C."/>
            <person name="Gujja S."/>
            <person name="Hansen K."/>
            <person name="Keifenheim D."/>
            <person name="Levin J.Z."/>
            <person name="Mosher R.A."/>
            <person name="Mueller C.A."/>
            <person name="Pfiffner J."/>
            <person name="Priest M."/>
            <person name="Russ C."/>
            <person name="Smialowska A."/>
            <person name="Swoboda P."/>
            <person name="Sykes S.M."/>
            <person name="Vaughn M."/>
            <person name="Vengrova S."/>
            <person name="Yoder R."/>
            <person name="Zeng Q."/>
            <person name="Allshire R."/>
            <person name="Baulcombe D."/>
            <person name="Birren B.W."/>
            <person name="Brown W."/>
            <person name="Ekwall K."/>
            <person name="Kellis M."/>
            <person name="Leatherwood J."/>
            <person name="Levin H."/>
            <person name="Margalit H."/>
            <person name="Martienssen R."/>
            <person name="Nieduszynski C.A."/>
            <person name="Spatafora J.W."/>
            <person name="Friedman N."/>
            <person name="Dalgaard J.Z."/>
            <person name="Baumann P."/>
            <person name="Niki H."/>
            <person name="Regev A."/>
            <person name="Nusbaum C."/>
        </authorList>
    </citation>
    <scope>NUCLEOTIDE SEQUENCE [LARGE SCALE GENOMIC DNA]</scope>
    <source>
        <strain evidence="3">OY26 / ATCC MYA-4695 / CBS 11777 / NBRC 106824 / NRRL Y48691</strain>
    </source>
</reference>